<accession>A0A645CHU2</accession>
<proteinExistence type="predicted"/>
<keyword evidence="1" id="KW-0472">Membrane</keyword>
<evidence type="ECO:0000256" key="1">
    <source>
        <dbReference type="SAM" id="Phobius"/>
    </source>
</evidence>
<protein>
    <submittedName>
        <fullName evidence="2">Uncharacterized protein</fullName>
    </submittedName>
</protein>
<evidence type="ECO:0000313" key="2">
    <source>
        <dbReference type="EMBL" id="MPM76468.1"/>
    </source>
</evidence>
<feature type="transmembrane region" description="Helical" evidence="1">
    <location>
        <begin position="12"/>
        <end position="37"/>
    </location>
</feature>
<organism evidence="2">
    <name type="scientific">bioreactor metagenome</name>
    <dbReference type="NCBI Taxonomy" id="1076179"/>
    <lineage>
        <taxon>unclassified sequences</taxon>
        <taxon>metagenomes</taxon>
        <taxon>ecological metagenomes</taxon>
    </lineage>
</organism>
<reference evidence="2" key="1">
    <citation type="submission" date="2019-08" db="EMBL/GenBank/DDBJ databases">
        <authorList>
            <person name="Kucharzyk K."/>
            <person name="Murdoch R.W."/>
            <person name="Higgins S."/>
            <person name="Loffler F."/>
        </authorList>
    </citation>
    <scope>NUCLEOTIDE SEQUENCE</scope>
</reference>
<feature type="transmembrane region" description="Helical" evidence="1">
    <location>
        <begin position="104"/>
        <end position="122"/>
    </location>
</feature>
<dbReference type="Pfam" id="PF09997">
    <property type="entry name" value="DUF2238"/>
    <property type="match status" value="1"/>
</dbReference>
<keyword evidence="1" id="KW-1133">Transmembrane helix</keyword>
<dbReference type="AlphaFoldDB" id="A0A645CHU2"/>
<keyword evidence="1" id="KW-0812">Transmembrane</keyword>
<dbReference type="InterPro" id="IPR014509">
    <property type="entry name" value="YjdF-like"/>
</dbReference>
<dbReference type="EMBL" id="VSSQ01027300">
    <property type="protein sequence ID" value="MPM76468.1"/>
    <property type="molecule type" value="Genomic_DNA"/>
</dbReference>
<sequence length="148" mass="16893">MDILNQSERFSFRLSPLFVAIVAFCFSMTIGVVWEFFEFSMDIFFGMDMQKDTIIHTVRSVALDPTGKQKIVVIKDISEVVVNGQELGVGGYLDIGLIDTMKDLFVNFIGAVAFCLAGYFYLRYRTKKAAFIERFIPTLVERDEQSKN</sequence>
<comment type="caution">
    <text evidence="2">The sequence shown here is derived from an EMBL/GenBank/DDBJ whole genome shotgun (WGS) entry which is preliminary data.</text>
</comment>
<gene>
    <name evidence="2" type="ORF">SDC9_123466</name>
</gene>
<name>A0A645CHU2_9ZZZZ</name>